<evidence type="ECO:0000313" key="5">
    <source>
        <dbReference type="EMBL" id="ODA33800.1"/>
    </source>
</evidence>
<protein>
    <recommendedName>
        <fullName evidence="4">Putative pterin-4-alpha-carbinolamine dehydratase</fullName>
        <shortName evidence="4">PHS</shortName>
        <ecNumber evidence="4">4.2.1.96</ecNumber>
    </recommendedName>
    <alternativeName>
        <fullName evidence="4">4-alpha-hydroxy-tetrahydropterin dehydratase</fullName>
    </alternativeName>
    <alternativeName>
        <fullName evidence="4">Pterin carbinolamine dehydratase</fullName>
        <shortName evidence="4">PCD</shortName>
    </alternativeName>
</protein>
<comment type="similarity">
    <text evidence="2 4">Belongs to the pterin-4-alpha-carbinolamine dehydratase family.</text>
</comment>
<keyword evidence="6" id="KW-1185">Reference proteome</keyword>
<dbReference type="InterPro" id="IPR050376">
    <property type="entry name" value="Pterin-4-alpha-carb_dehyd"/>
</dbReference>
<name>A0A1C3EKP4_9GAMM</name>
<organism evidence="5 6">
    <name type="scientific">Veronia pacifica</name>
    <dbReference type="NCBI Taxonomy" id="1080227"/>
    <lineage>
        <taxon>Bacteria</taxon>
        <taxon>Pseudomonadati</taxon>
        <taxon>Pseudomonadota</taxon>
        <taxon>Gammaproteobacteria</taxon>
        <taxon>Vibrionales</taxon>
        <taxon>Vibrionaceae</taxon>
        <taxon>Veronia</taxon>
    </lineage>
</organism>
<dbReference type="AlphaFoldDB" id="A0A1C3EKP4"/>
<dbReference type="STRING" id="1080227.A8L45_09225"/>
<dbReference type="CDD" id="cd00913">
    <property type="entry name" value="PCD_DCoH_subfamily_a"/>
    <property type="match status" value="1"/>
</dbReference>
<evidence type="ECO:0000256" key="3">
    <source>
        <dbReference type="ARBA" id="ARBA00023239"/>
    </source>
</evidence>
<dbReference type="Gene3D" id="3.30.1360.20">
    <property type="entry name" value="Transcriptional coactivator/pterin dehydratase"/>
    <property type="match status" value="1"/>
</dbReference>
<dbReference type="RefSeq" id="WP_068901502.1">
    <property type="nucleotide sequence ID" value="NZ_JBHUIF010000015.1"/>
</dbReference>
<comment type="caution">
    <text evidence="5">The sequence shown here is derived from an EMBL/GenBank/DDBJ whole genome shotgun (WGS) entry which is preliminary data.</text>
</comment>
<dbReference type="Proteomes" id="UP000094936">
    <property type="component" value="Unassembled WGS sequence"/>
</dbReference>
<dbReference type="EC" id="4.2.1.96" evidence="4"/>
<keyword evidence="3 4" id="KW-0456">Lyase</keyword>
<sequence length="112" mass="12772">MDDLNELKCEACVADAPRIEGEEAKAMLEMIPAWEIVERDGIPQLERVFKFRTFKQAWAFSDKVATLAEDEGHHPAILLEWGKVTVSWWSHKIKGLHKNDFICAAKTDSLCD</sequence>
<reference evidence="5 6" key="1">
    <citation type="submission" date="2016-05" db="EMBL/GenBank/DDBJ databases">
        <title>Genomic Taxonomy of the Vibrionaceae.</title>
        <authorList>
            <person name="Gomez-Gil B."/>
            <person name="Enciso-Ibarra J."/>
        </authorList>
    </citation>
    <scope>NUCLEOTIDE SEQUENCE [LARGE SCALE GENOMIC DNA]</scope>
    <source>
        <strain evidence="5 6">CAIM 1920</strain>
    </source>
</reference>
<evidence type="ECO:0000256" key="4">
    <source>
        <dbReference type="HAMAP-Rule" id="MF_00434"/>
    </source>
</evidence>
<accession>A0A1C3EKP4</accession>
<comment type="catalytic activity">
    <reaction evidence="1 4">
        <text>(4aS,6R)-4a-hydroxy-L-erythro-5,6,7,8-tetrahydrobiopterin = (6R)-L-erythro-6,7-dihydrobiopterin + H2O</text>
        <dbReference type="Rhea" id="RHEA:11920"/>
        <dbReference type="ChEBI" id="CHEBI:15377"/>
        <dbReference type="ChEBI" id="CHEBI:15642"/>
        <dbReference type="ChEBI" id="CHEBI:43120"/>
        <dbReference type="EC" id="4.2.1.96"/>
    </reaction>
</comment>
<dbReference type="NCBIfam" id="NF002016">
    <property type="entry name" value="PRK00823.1-1"/>
    <property type="match status" value="1"/>
</dbReference>
<dbReference type="InterPro" id="IPR036428">
    <property type="entry name" value="PCD_sf"/>
</dbReference>
<evidence type="ECO:0000313" key="6">
    <source>
        <dbReference type="Proteomes" id="UP000094936"/>
    </source>
</evidence>
<evidence type="ECO:0000256" key="1">
    <source>
        <dbReference type="ARBA" id="ARBA00001554"/>
    </source>
</evidence>
<evidence type="ECO:0000256" key="2">
    <source>
        <dbReference type="ARBA" id="ARBA00006472"/>
    </source>
</evidence>
<dbReference type="GO" id="GO:0008124">
    <property type="term" value="F:4-alpha-hydroxytetrahydrobiopterin dehydratase activity"/>
    <property type="evidence" value="ECO:0007669"/>
    <property type="project" value="UniProtKB-UniRule"/>
</dbReference>
<dbReference type="GO" id="GO:0006729">
    <property type="term" value="P:tetrahydrobiopterin biosynthetic process"/>
    <property type="evidence" value="ECO:0007669"/>
    <property type="project" value="InterPro"/>
</dbReference>
<dbReference type="InterPro" id="IPR001533">
    <property type="entry name" value="Pterin_deHydtase"/>
</dbReference>
<dbReference type="OrthoDB" id="5294615at2"/>
<dbReference type="Pfam" id="PF01329">
    <property type="entry name" value="Pterin_4a"/>
    <property type="match status" value="1"/>
</dbReference>
<dbReference type="SUPFAM" id="SSF55248">
    <property type="entry name" value="PCD-like"/>
    <property type="match status" value="1"/>
</dbReference>
<proteinExistence type="inferred from homology"/>
<gene>
    <name evidence="5" type="ORF">A8L45_09225</name>
</gene>
<dbReference type="PANTHER" id="PTHR42805:SF1">
    <property type="entry name" value="PTERIN-4-ALPHA-CARBINOLAMINE DEHYDRATASE-RELATED"/>
    <property type="match status" value="1"/>
</dbReference>
<dbReference type="PANTHER" id="PTHR42805">
    <property type="entry name" value="PTERIN-4-ALPHA-CARBINOLAMINE DEHYDRATASE-RELATED"/>
    <property type="match status" value="1"/>
</dbReference>
<dbReference type="EMBL" id="LYBM01000013">
    <property type="protein sequence ID" value="ODA33800.1"/>
    <property type="molecule type" value="Genomic_DNA"/>
</dbReference>
<dbReference type="HAMAP" id="MF_00434">
    <property type="entry name" value="Pterin_4_alpha"/>
    <property type="match status" value="1"/>
</dbReference>